<dbReference type="GO" id="GO:0009103">
    <property type="term" value="P:lipopolysaccharide biosynthetic process"/>
    <property type="evidence" value="ECO:0007669"/>
    <property type="project" value="UniProtKB-KW"/>
</dbReference>
<dbReference type="PANTHER" id="PTHR30561">
    <property type="entry name" value="SMR FAMILY PROTON-DEPENDENT DRUG EFFLUX TRANSPORTER SUGE"/>
    <property type="match status" value="1"/>
</dbReference>
<keyword evidence="6" id="KW-0441">Lipid A biosynthesis</keyword>
<feature type="transmembrane region" description="Helical" evidence="12">
    <location>
        <begin position="72"/>
        <end position="90"/>
    </location>
</feature>
<dbReference type="GO" id="GO:0022857">
    <property type="term" value="F:transmembrane transporter activity"/>
    <property type="evidence" value="ECO:0007669"/>
    <property type="project" value="InterPro"/>
</dbReference>
<dbReference type="InterPro" id="IPR000390">
    <property type="entry name" value="Small_drug/metabolite_transptr"/>
</dbReference>
<evidence type="ECO:0000313" key="15">
    <source>
        <dbReference type="Proteomes" id="UP000462501"/>
    </source>
</evidence>
<evidence type="ECO:0000259" key="13">
    <source>
        <dbReference type="Pfam" id="PF00892"/>
    </source>
</evidence>
<dbReference type="Proteomes" id="UP000462501">
    <property type="component" value="Unassembled WGS sequence"/>
</dbReference>
<feature type="transmembrane region" description="Helical" evidence="12">
    <location>
        <begin position="6"/>
        <end position="25"/>
    </location>
</feature>
<evidence type="ECO:0000256" key="4">
    <source>
        <dbReference type="ARBA" id="ARBA00022516"/>
    </source>
</evidence>
<keyword evidence="3" id="KW-1003">Cell membrane</keyword>
<keyword evidence="4" id="KW-0444">Lipid biosynthesis</keyword>
<evidence type="ECO:0000256" key="7">
    <source>
        <dbReference type="ARBA" id="ARBA00022692"/>
    </source>
</evidence>
<dbReference type="AlphaFoldDB" id="A0A845STS9"/>
<sequence length="114" mass="12829">MDKMTLYAGVMLAGVALSSFSQILLKKSSSQQFSSKLREYMNFRVIFAYGLFFAVTFVNVLALKYVPLSWSPVIESMGYVFVSILSYVLLKEHISKKKIIGMLVIILGVILFSI</sequence>
<keyword evidence="11 12" id="KW-0472">Membrane</keyword>
<dbReference type="InterPro" id="IPR037185">
    <property type="entry name" value="EmrE-like"/>
</dbReference>
<feature type="domain" description="EamA" evidence="13">
    <location>
        <begin position="10"/>
        <end position="113"/>
    </location>
</feature>
<evidence type="ECO:0000256" key="11">
    <source>
        <dbReference type="ARBA" id="ARBA00023136"/>
    </source>
</evidence>
<keyword evidence="5" id="KW-0997">Cell inner membrane</keyword>
<name>A0A845STS9_9FIRM</name>
<comment type="subcellular location">
    <subcellularLocation>
        <location evidence="1">Cell membrane</location>
        <topology evidence="1">Multi-pass membrane protein</topology>
    </subcellularLocation>
</comment>
<evidence type="ECO:0000256" key="12">
    <source>
        <dbReference type="SAM" id="Phobius"/>
    </source>
</evidence>
<keyword evidence="7 12" id="KW-0812">Transmembrane</keyword>
<evidence type="ECO:0000256" key="1">
    <source>
        <dbReference type="ARBA" id="ARBA00004651"/>
    </source>
</evidence>
<dbReference type="PANTHER" id="PTHR30561:SF9">
    <property type="entry name" value="4-AMINO-4-DEOXY-L-ARABINOSE-PHOSPHOUNDECAPRENOL FLIPPASE SUBUNIT ARNF-RELATED"/>
    <property type="match status" value="1"/>
</dbReference>
<evidence type="ECO:0000256" key="6">
    <source>
        <dbReference type="ARBA" id="ARBA00022556"/>
    </source>
</evidence>
<protein>
    <submittedName>
        <fullName evidence="14">EamA family transporter</fullName>
    </submittedName>
</protein>
<accession>A0A845STS9</accession>
<gene>
    <name evidence="14" type="ORF">FMM72_00120</name>
</gene>
<evidence type="ECO:0000256" key="5">
    <source>
        <dbReference type="ARBA" id="ARBA00022519"/>
    </source>
</evidence>
<evidence type="ECO:0000256" key="3">
    <source>
        <dbReference type="ARBA" id="ARBA00022475"/>
    </source>
</evidence>
<evidence type="ECO:0000256" key="8">
    <source>
        <dbReference type="ARBA" id="ARBA00022985"/>
    </source>
</evidence>
<evidence type="ECO:0000256" key="2">
    <source>
        <dbReference type="ARBA" id="ARBA00007362"/>
    </source>
</evidence>
<evidence type="ECO:0000256" key="9">
    <source>
        <dbReference type="ARBA" id="ARBA00022989"/>
    </source>
</evidence>
<proteinExistence type="inferred from homology"/>
<evidence type="ECO:0000256" key="10">
    <source>
        <dbReference type="ARBA" id="ARBA00023098"/>
    </source>
</evidence>
<feature type="transmembrane region" description="Helical" evidence="12">
    <location>
        <begin position="97"/>
        <end position="113"/>
    </location>
</feature>
<organism evidence="14 15">
    <name type="scientific">Anaerotruncus colihominis</name>
    <dbReference type="NCBI Taxonomy" id="169435"/>
    <lineage>
        <taxon>Bacteria</taxon>
        <taxon>Bacillati</taxon>
        <taxon>Bacillota</taxon>
        <taxon>Clostridia</taxon>
        <taxon>Eubacteriales</taxon>
        <taxon>Oscillospiraceae</taxon>
        <taxon>Anaerotruncus</taxon>
    </lineage>
</organism>
<keyword evidence="10" id="KW-0443">Lipid metabolism</keyword>
<dbReference type="Pfam" id="PF00892">
    <property type="entry name" value="EamA"/>
    <property type="match status" value="1"/>
</dbReference>
<dbReference type="InterPro" id="IPR000620">
    <property type="entry name" value="EamA_dom"/>
</dbReference>
<dbReference type="EMBL" id="VIQT01000001">
    <property type="protein sequence ID" value="NDO37664.1"/>
    <property type="molecule type" value="Genomic_DNA"/>
</dbReference>
<dbReference type="Gene3D" id="1.10.3730.20">
    <property type="match status" value="1"/>
</dbReference>
<comment type="similarity">
    <text evidence="2">Belongs to the EamA transporter family.</text>
</comment>
<dbReference type="RefSeq" id="WP_162220165.1">
    <property type="nucleotide sequence ID" value="NZ_CAMUSJ010000034.1"/>
</dbReference>
<evidence type="ECO:0000313" key="14">
    <source>
        <dbReference type="EMBL" id="NDO37664.1"/>
    </source>
</evidence>
<reference evidence="14 15" key="1">
    <citation type="submission" date="2019-06" db="EMBL/GenBank/DDBJ databases">
        <title>Draft genome sequences of 15 bacterial species constituting the stable defined intestinal microbiota of the GM15 gnotobiotic mouse model.</title>
        <authorList>
            <person name="Elie C."/>
            <person name="Mathieu A."/>
            <person name="Saliou A."/>
            <person name="Darnaud M."/>
            <person name="Leulier F."/>
            <person name="Tamellini A."/>
        </authorList>
    </citation>
    <scope>NUCLEOTIDE SEQUENCE [LARGE SCALE GENOMIC DNA]</scope>
    <source>
        <strain evidence="14 15">JM4-15</strain>
    </source>
</reference>
<dbReference type="GO" id="GO:0005886">
    <property type="term" value="C:plasma membrane"/>
    <property type="evidence" value="ECO:0007669"/>
    <property type="project" value="UniProtKB-SubCell"/>
</dbReference>
<keyword evidence="8" id="KW-0448">Lipopolysaccharide biosynthesis</keyword>
<feature type="transmembrane region" description="Helical" evidence="12">
    <location>
        <begin position="46"/>
        <end position="66"/>
    </location>
</feature>
<keyword evidence="9 12" id="KW-1133">Transmembrane helix</keyword>
<comment type="caution">
    <text evidence="14">The sequence shown here is derived from an EMBL/GenBank/DDBJ whole genome shotgun (WGS) entry which is preliminary data.</text>
</comment>
<dbReference type="SUPFAM" id="SSF103481">
    <property type="entry name" value="Multidrug resistance efflux transporter EmrE"/>
    <property type="match status" value="1"/>
</dbReference>